<dbReference type="PROSITE" id="PS00061">
    <property type="entry name" value="ADH_SHORT"/>
    <property type="match status" value="1"/>
</dbReference>
<dbReference type="EMBL" id="JAQFWP010000006">
    <property type="protein sequence ID" value="MDA2803913.1"/>
    <property type="molecule type" value="Genomic_DNA"/>
</dbReference>
<dbReference type="SUPFAM" id="SSF51735">
    <property type="entry name" value="NAD(P)-binding Rossmann-fold domains"/>
    <property type="match status" value="1"/>
</dbReference>
<reference evidence="4" key="1">
    <citation type="submission" date="2023-01" db="EMBL/GenBank/DDBJ databases">
        <title>Draft genome sequence of Nocardiopsis sp. LSu2-4 isolated from halophytes.</title>
        <authorList>
            <person name="Duangmal K."/>
            <person name="Chantavorakit T."/>
        </authorList>
    </citation>
    <scope>NUCLEOTIDE SEQUENCE</scope>
    <source>
        <strain evidence="4">LSu2-4</strain>
    </source>
</reference>
<gene>
    <name evidence="4" type="ORF">O4U47_05275</name>
</gene>
<comment type="caution">
    <text evidence="4">The sequence shown here is derived from an EMBL/GenBank/DDBJ whole genome shotgun (WGS) entry which is preliminary data.</text>
</comment>
<dbReference type="PANTHER" id="PTHR48107">
    <property type="entry name" value="NADPH-DEPENDENT ALDEHYDE REDUCTASE-LIKE PROTEIN, CHLOROPLASTIC-RELATED"/>
    <property type="match status" value="1"/>
</dbReference>
<keyword evidence="2" id="KW-0560">Oxidoreductase</keyword>
<dbReference type="InterPro" id="IPR020904">
    <property type="entry name" value="Sc_DH/Rdtase_CS"/>
</dbReference>
<name>A0ABT4TGS4_9ACTN</name>
<dbReference type="PRINTS" id="PR00081">
    <property type="entry name" value="GDHRDH"/>
</dbReference>
<proteinExistence type="inferred from homology"/>
<evidence type="ECO:0000256" key="1">
    <source>
        <dbReference type="ARBA" id="ARBA00006484"/>
    </source>
</evidence>
<dbReference type="NCBIfam" id="NF009389">
    <property type="entry name" value="PRK12748.1"/>
    <property type="match status" value="1"/>
</dbReference>
<evidence type="ECO:0000256" key="2">
    <source>
        <dbReference type="ARBA" id="ARBA00023002"/>
    </source>
</evidence>
<keyword evidence="5" id="KW-1185">Reference proteome</keyword>
<protein>
    <submittedName>
        <fullName evidence="4">SDR family oxidoreductase</fullName>
    </submittedName>
</protein>
<accession>A0ABT4TGS4</accession>
<dbReference type="InterPro" id="IPR036291">
    <property type="entry name" value="NAD(P)-bd_dom_sf"/>
</dbReference>
<feature type="region of interest" description="Disordered" evidence="3">
    <location>
        <begin position="1"/>
        <end position="20"/>
    </location>
</feature>
<organism evidence="4 5">
    <name type="scientific">Nocardiopsis suaedae</name>
    <dbReference type="NCBI Taxonomy" id="3018444"/>
    <lineage>
        <taxon>Bacteria</taxon>
        <taxon>Bacillati</taxon>
        <taxon>Actinomycetota</taxon>
        <taxon>Actinomycetes</taxon>
        <taxon>Streptosporangiales</taxon>
        <taxon>Nocardiopsidaceae</taxon>
        <taxon>Nocardiopsis</taxon>
    </lineage>
</organism>
<dbReference type="PANTHER" id="PTHR48107:SF7">
    <property type="entry name" value="RE15974P"/>
    <property type="match status" value="1"/>
</dbReference>
<dbReference type="Gene3D" id="3.40.50.720">
    <property type="entry name" value="NAD(P)-binding Rossmann-like Domain"/>
    <property type="match status" value="1"/>
</dbReference>
<feature type="compositionally biased region" description="Basic and acidic residues" evidence="3">
    <location>
        <begin position="1"/>
        <end position="17"/>
    </location>
</feature>
<evidence type="ECO:0000313" key="5">
    <source>
        <dbReference type="Proteomes" id="UP001165685"/>
    </source>
</evidence>
<evidence type="ECO:0000256" key="3">
    <source>
        <dbReference type="SAM" id="MobiDB-lite"/>
    </source>
</evidence>
<sequence>MDEHPTHPHDPVPERPVRPLQGRTALVTGVSRHDGIGYAVARRLASYGASVFCHHHRPHDTEQPWGSDDTDAVLQGVRDARTDPQARVEGAGADLAAPGAPHELFEAAHASLGHVDVLVCNHARSGGDADLAGVSEAMLDGHWAVDARSPLLLAQAFATAHDGRPGGRIVFMTSGQGQGPMPGEVAYAAAKGALAAITLTVADELAERGITVNTVNPGPVQTGYIPREAERALMHKLPMGRLGRPDDPARLIAWLATDESRWITGQVLNSEGGFARWRDPA</sequence>
<dbReference type="Proteomes" id="UP001165685">
    <property type="component" value="Unassembled WGS sequence"/>
</dbReference>
<evidence type="ECO:0000313" key="4">
    <source>
        <dbReference type="EMBL" id="MDA2803913.1"/>
    </source>
</evidence>
<comment type="similarity">
    <text evidence="1">Belongs to the short-chain dehydrogenases/reductases (SDR) family.</text>
</comment>
<dbReference type="RefSeq" id="WP_270676400.1">
    <property type="nucleotide sequence ID" value="NZ_JAQFWP010000006.1"/>
</dbReference>
<dbReference type="InterPro" id="IPR002347">
    <property type="entry name" value="SDR_fam"/>
</dbReference>
<dbReference type="Pfam" id="PF13561">
    <property type="entry name" value="adh_short_C2"/>
    <property type="match status" value="1"/>
</dbReference>